<dbReference type="OrthoDB" id="9788621at2"/>
<dbReference type="CDD" id="cd00085">
    <property type="entry name" value="HNHc"/>
    <property type="match status" value="1"/>
</dbReference>
<name>A0A516IT42_9SPHN</name>
<feature type="domain" description="HNH nuclease" evidence="2">
    <location>
        <begin position="163"/>
        <end position="219"/>
    </location>
</feature>
<dbReference type="InterPro" id="IPR003615">
    <property type="entry name" value="HNH_nuc"/>
</dbReference>
<sequence>MAEWTEQELRASVDAYLLMLTDELAGRAYSKTEVRKQLLAGALRNRSSGSIEYRMQNISSVLRGMKRPWIEGYKPARNVGEATAARIRRHIVELDQRAATDPTNALEGAVPLPERQMKPGNTPPQSPSEPALTLPPGGDRGEEGQRIFQLQAEVERDPKLRKEARRLNVQKYGQITCEACLFGHSDPAMFDVHHPTPLAIGVRTTHAEHLLVLCPTCHRRAHRKSKLDPFTLLELRDWVAAGRP</sequence>
<keyword evidence="4" id="KW-1185">Reference proteome</keyword>
<evidence type="ECO:0000313" key="4">
    <source>
        <dbReference type="Proteomes" id="UP000321857"/>
    </source>
</evidence>
<gene>
    <name evidence="3" type="ORF">FMM02_08665</name>
</gene>
<accession>A0A516IT42</accession>
<feature type="region of interest" description="Disordered" evidence="1">
    <location>
        <begin position="99"/>
        <end position="143"/>
    </location>
</feature>
<protein>
    <recommendedName>
        <fullName evidence="2">HNH nuclease domain-containing protein</fullName>
    </recommendedName>
</protein>
<evidence type="ECO:0000313" key="3">
    <source>
        <dbReference type="EMBL" id="QDP20020.1"/>
    </source>
</evidence>
<dbReference type="KEGG" id="sxa:FMM02_08665"/>
<evidence type="ECO:0000256" key="1">
    <source>
        <dbReference type="SAM" id="MobiDB-lite"/>
    </source>
</evidence>
<evidence type="ECO:0000259" key="2">
    <source>
        <dbReference type="SMART" id="SM00507"/>
    </source>
</evidence>
<organism evidence="3 4">
    <name type="scientific">Sphingomonas xanthus</name>
    <dbReference type="NCBI Taxonomy" id="2594473"/>
    <lineage>
        <taxon>Bacteria</taxon>
        <taxon>Pseudomonadati</taxon>
        <taxon>Pseudomonadota</taxon>
        <taxon>Alphaproteobacteria</taxon>
        <taxon>Sphingomonadales</taxon>
        <taxon>Sphingomonadaceae</taxon>
        <taxon>Sphingomonas</taxon>
    </lineage>
</organism>
<dbReference type="AlphaFoldDB" id="A0A516IT42"/>
<dbReference type="EMBL" id="CP041659">
    <property type="protein sequence ID" value="QDP20020.1"/>
    <property type="molecule type" value="Genomic_DNA"/>
</dbReference>
<proteinExistence type="predicted"/>
<dbReference type="Proteomes" id="UP000321857">
    <property type="component" value="Chromosome"/>
</dbReference>
<reference evidence="3 4" key="1">
    <citation type="submission" date="2019-07" db="EMBL/GenBank/DDBJ databases">
        <title>Sphingomonas AE3 Genome sequencing and assembly.</title>
        <authorList>
            <person name="Kim H."/>
        </authorList>
    </citation>
    <scope>NUCLEOTIDE SEQUENCE [LARGE SCALE GENOMIC DNA]</scope>
    <source>
        <strain evidence="3 4">AE3</strain>
    </source>
</reference>
<dbReference type="SMART" id="SM00507">
    <property type="entry name" value="HNHc"/>
    <property type="match status" value="1"/>
</dbReference>